<dbReference type="HOGENOM" id="CLU_834120_0_0_1"/>
<dbReference type="GO" id="GO:0006368">
    <property type="term" value="P:transcription elongation by RNA polymerase II"/>
    <property type="evidence" value="ECO:0007669"/>
    <property type="project" value="TreeGrafter"/>
</dbReference>
<dbReference type="STRING" id="1288291.A0A059F4M6"/>
<dbReference type="GO" id="GO:0003723">
    <property type="term" value="F:RNA binding"/>
    <property type="evidence" value="ECO:0007669"/>
    <property type="project" value="InterPro"/>
</dbReference>
<dbReference type="InterPro" id="IPR045114">
    <property type="entry name" value="Csn12-like"/>
</dbReference>
<accession>A0A059F4M6</accession>
<dbReference type="Proteomes" id="UP000030655">
    <property type="component" value="Unassembled WGS sequence"/>
</dbReference>
<protein>
    <recommendedName>
        <fullName evidence="3">PCI domain-containing protein</fullName>
    </recommendedName>
</protein>
<keyword evidence="2" id="KW-1185">Reference proteome</keyword>
<proteinExistence type="predicted"/>
<sequence>MAITQDELCNKINKKIKEKNAHQIASLLRINSKKHKEKIQNIDYKKIREPFDQILGKFYLDDYASLVLVLDDFDDKSYWMTPVYRKVVIALYYLSLKEKREEEYSKVLINIFRINQKCTDKRFILTIVIILLNIYFNKKKMTLFDNLISVIEPPDFISKESLIFYYFAGINSLINENFVKGNEYLKKAFKHKFINKEAALPYVISILLLNKRINGSFLKKYNINYNFILNICRGKYNLNELPNELLHDLNLTRICLVHFPNINLRHLVYNVYKKACVNHRLNISYLKIIKKCNDDEIYASIIKLIGLGYLKGYLSMNFELLVLSKVDPFPKLK</sequence>
<dbReference type="PANTHER" id="PTHR12732">
    <property type="entry name" value="UNCHARACTERIZED PROTEASOME COMPONENT REGION PCI-CONTAINING"/>
    <property type="match status" value="1"/>
</dbReference>
<evidence type="ECO:0000313" key="2">
    <source>
        <dbReference type="Proteomes" id="UP000030655"/>
    </source>
</evidence>
<dbReference type="GO" id="GO:0003690">
    <property type="term" value="F:double-stranded DNA binding"/>
    <property type="evidence" value="ECO:0007669"/>
    <property type="project" value="InterPro"/>
</dbReference>
<gene>
    <name evidence="1" type="ORF">H312_00261</name>
</gene>
<dbReference type="AlphaFoldDB" id="A0A059F4M6"/>
<evidence type="ECO:0000313" key="1">
    <source>
        <dbReference type="EMBL" id="KCZ82238.1"/>
    </source>
</evidence>
<dbReference type="EMBL" id="KK365131">
    <property type="protein sequence ID" value="KCZ82238.1"/>
    <property type="molecule type" value="Genomic_DNA"/>
</dbReference>
<dbReference type="GO" id="GO:0016973">
    <property type="term" value="P:poly(A)+ mRNA export from nucleus"/>
    <property type="evidence" value="ECO:0007669"/>
    <property type="project" value="TreeGrafter"/>
</dbReference>
<dbReference type="GO" id="GO:0070390">
    <property type="term" value="C:transcription export complex 2"/>
    <property type="evidence" value="ECO:0007669"/>
    <property type="project" value="TreeGrafter"/>
</dbReference>
<dbReference type="PANTHER" id="PTHR12732:SF0">
    <property type="entry name" value="PCI DOMAIN-CONTAINING PROTEIN 2"/>
    <property type="match status" value="1"/>
</dbReference>
<name>A0A059F4M6_9MICR</name>
<evidence type="ECO:0008006" key="3">
    <source>
        <dbReference type="Google" id="ProtNLM"/>
    </source>
</evidence>
<dbReference type="Gene3D" id="1.10.10.10">
    <property type="entry name" value="Winged helix-like DNA-binding domain superfamily/Winged helix DNA-binding domain"/>
    <property type="match status" value="1"/>
</dbReference>
<organism evidence="1 2">
    <name type="scientific">Anncaliia algerae PRA339</name>
    <dbReference type="NCBI Taxonomy" id="1288291"/>
    <lineage>
        <taxon>Eukaryota</taxon>
        <taxon>Fungi</taxon>
        <taxon>Fungi incertae sedis</taxon>
        <taxon>Microsporidia</taxon>
        <taxon>Tubulinosematoidea</taxon>
        <taxon>Tubulinosematidae</taxon>
        <taxon>Anncaliia</taxon>
    </lineage>
</organism>
<dbReference type="OrthoDB" id="2190904at2759"/>
<dbReference type="InterPro" id="IPR036388">
    <property type="entry name" value="WH-like_DNA-bd_sf"/>
</dbReference>
<dbReference type="VEuPathDB" id="MicrosporidiaDB:H312_00261"/>
<dbReference type="GO" id="GO:0000973">
    <property type="term" value="P:post-transcriptional tethering of RNA polymerase II gene DNA at nuclear periphery"/>
    <property type="evidence" value="ECO:0007669"/>
    <property type="project" value="TreeGrafter"/>
</dbReference>
<reference evidence="2" key="1">
    <citation type="submission" date="2013-02" db="EMBL/GenBank/DDBJ databases">
        <authorList>
            <consortium name="The Broad Institute Genome Sequencing Platform"/>
            <person name="Cuomo C."/>
            <person name="Becnel J."/>
            <person name="Sanscrainte N."/>
            <person name="Walker B."/>
            <person name="Young S.K."/>
            <person name="Zeng Q."/>
            <person name="Gargeya S."/>
            <person name="Fitzgerald M."/>
            <person name="Haas B."/>
            <person name="Abouelleil A."/>
            <person name="Alvarado L."/>
            <person name="Arachchi H.M."/>
            <person name="Berlin A.M."/>
            <person name="Chapman S.B."/>
            <person name="Dewar J."/>
            <person name="Goldberg J."/>
            <person name="Griggs A."/>
            <person name="Gujja S."/>
            <person name="Hansen M."/>
            <person name="Howarth C."/>
            <person name="Imamovic A."/>
            <person name="Larimer J."/>
            <person name="McCowan C."/>
            <person name="Murphy C."/>
            <person name="Neiman D."/>
            <person name="Pearson M."/>
            <person name="Priest M."/>
            <person name="Roberts A."/>
            <person name="Saif S."/>
            <person name="Shea T."/>
            <person name="Sisk P."/>
            <person name="Sykes S."/>
            <person name="Wortman J."/>
            <person name="Nusbaum C."/>
            <person name="Birren B."/>
        </authorList>
    </citation>
    <scope>NUCLEOTIDE SEQUENCE [LARGE SCALE GENOMIC DNA]</scope>
    <source>
        <strain evidence="2">PRA339</strain>
    </source>
</reference>
<reference evidence="1 2" key="2">
    <citation type="submission" date="2014-03" db="EMBL/GenBank/DDBJ databases">
        <title>The Genome Sequence of Anncaliia algerae insect isolate PRA339.</title>
        <authorList>
            <consortium name="The Broad Institute Genome Sequencing Platform"/>
            <consortium name="The Broad Institute Genome Sequencing Center for Infectious Disease"/>
            <person name="Cuomo C."/>
            <person name="Becnel J."/>
            <person name="Sanscrainte N."/>
            <person name="Walker B."/>
            <person name="Young S.K."/>
            <person name="Zeng Q."/>
            <person name="Gargeya S."/>
            <person name="Fitzgerald M."/>
            <person name="Haas B."/>
            <person name="Abouelleil A."/>
            <person name="Alvarado L."/>
            <person name="Arachchi H.M."/>
            <person name="Berlin A.M."/>
            <person name="Chapman S.B."/>
            <person name="Dewar J."/>
            <person name="Goldberg J."/>
            <person name="Griggs A."/>
            <person name="Gujja S."/>
            <person name="Hansen M."/>
            <person name="Howarth C."/>
            <person name="Imamovic A."/>
            <person name="Larimer J."/>
            <person name="McCowan C."/>
            <person name="Murphy C."/>
            <person name="Neiman D."/>
            <person name="Pearson M."/>
            <person name="Priest M."/>
            <person name="Roberts A."/>
            <person name="Saif S."/>
            <person name="Shea T."/>
            <person name="Sisk P."/>
            <person name="Sykes S."/>
            <person name="Wortman J."/>
            <person name="Nusbaum C."/>
            <person name="Birren B."/>
        </authorList>
    </citation>
    <scope>NUCLEOTIDE SEQUENCE [LARGE SCALE GENOMIC DNA]</scope>
    <source>
        <strain evidence="1 2">PRA339</strain>
    </source>
</reference>